<dbReference type="SUPFAM" id="SSF51735">
    <property type="entry name" value="NAD(P)-binding Rossmann-fold domains"/>
    <property type="match status" value="1"/>
</dbReference>
<dbReference type="PRINTS" id="PR00080">
    <property type="entry name" value="SDRFAMILY"/>
</dbReference>
<reference evidence="3 4" key="1">
    <citation type="submission" date="2020-03" db="EMBL/GenBank/DDBJ databases">
        <title>Genomic Encyclopedia of Type Strains, Phase III (KMG-III): the genomes of soil and plant-associated and newly described type strains.</title>
        <authorList>
            <person name="Whitman W."/>
        </authorList>
    </citation>
    <scope>NUCLEOTIDE SEQUENCE [LARGE SCALE GENOMIC DNA]</scope>
    <source>
        <strain evidence="3 4">CECT 8804</strain>
    </source>
</reference>
<organism evidence="3 4">
    <name type="scientific">Sphingomonas vulcanisoli</name>
    <dbReference type="NCBI Taxonomy" id="1658060"/>
    <lineage>
        <taxon>Bacteria</taxon>
        <taxon>Pseudomonadati</taxon>
        <taxon>Pseudomonadota</taxon>
        <taxon>Alphaproteobacteria</taxon>
        <taxon>Sphingomonadales</taxon>
        <taxon>Sphingomonadaceae</taxon>
        <taxon>Sphingomonas</taxon>
    </lineage>
</organism>
<dbReference type="Proteomes" id="UP000727456">
    <property type="component" value="Unassembled WGS sequence"/>
</dbReference>
<evidence type="ECO:0000313" key="4">
    <source>
        <dbReference type="Proteomes" id="UP000727456"/>
    </source>
</evidence>
<dbReference type="PANTHER" id="PTHR43639">
    <property type="entry name" value="OXIDOREDUCTASE, SHORT-CHAIN DEHYDROGENASE/REDUCTASE FAMILY (AFU_ORTHOLOGUE AFUA_5G02870)"/>
    <property type="match status" value="1"/>
</dbReference>
<dbReference type="RefSeq" id="WP_167072914.1">
    <property type="nucleotide sequence ID" value="NZ_JAAOZC010000003.1"/>
</dbReference>
<dbReference type="Gene3D" id="3.40.50.720">
    <property type="entry name" value="NAD(P)-binding Rossmann-like Domain"/>
    <property type="match status" value="1"/>
</dbReference>
<evidence type="ECO:0000256" key="1">
    <source>
        <dbReference type="ARBA" id="ARBA00006484"/>
    </source>
</evidence>
<dbReference type="InterPro" id="IPR036291">
    <property type="entry name" value="NAD(P)-bd_dom_sf"/>
</dbReference>
<comment type="similarity">
    <text evidence="1">Belongs to the short-chain dehydrogenases/reductases (SDR) family.</text>
</comment>
<accession>A0ABX0TRD9</accession>
<dbReference type="PRINTS" id="PR00081">
    <property type="entry name" value="GDHRDH"/>
</dbReference>
<evidence type="ECO:0000313" key="3">
    <source>
        <dbReference type="EMBL" id="NIJ08094.1"/>
    </source>
</evidence>
<dbReference type="InterPro" id="IPR002347">
    <property type="entry name" value="SDR_fam"/>
</dbReference>
<dbReference type="InterPro" id="IPR020904">
    <property type="entry name" value="Sc_DH/Rdtase_CS"/>
</dbReference>
<dbReference type="PROSITE" id="PS00061">
    <property type="entry name" value="ADH_SHORT"/>
    <property type="match status" value="1"/>
</dbReference>
<dbReference type="Pfam" id="PF13561">
    <property type="entry name" value="adh_short_C2"/>
    <property type="match status" value="1"/>
</dbReference>
<keyword evidence="2" id="KW-0560">Oxidoreductase</keyword>
<evidence type="ECO:0000256" key="2">
    <source>
        <dbReference type="ARBA" id="ARBA00023002"/>
    </source>
</evidence>
<proteinExistence type="inferred from homology"/>
<dbReference type="PANTHER" id="PTHR43639:SF1">
    <property type="entry name" value="SHORT-CHAIN DEHYDROGENASE_REDUCTASE FAMILY PROTEIN"/>
    <property type="match status" value="1"/>
</dbReference>
<keyword evidence="4" id="KW-1185">Reference proteome</keyword>
<sequence length="251" mass="26199">MKLALVTGGTRRLGAAIAARLATAGYDLALHSHRASEPEPDLTKAIRHAGVRWGAFTADLADPQEIDALIPAVAAHFGQAPNVLVNSASRFGGDDWASADMATMLDHYAINAAAPALLARALAAGLGEDEGVVINLLDQRIASPPPDQASYTASKLALAGITQALARALAPRVRVCGVAPGLTLPTPDYSAAQLERLKAMMPLNRLPTPADIAAAVLYLTEAKATTGQVIFVDGGASLRTFDRDFEFLGRD</sequence>
<protein>
    <submittedName>
        <fullName evidence="3">NAD(P)-dependent dehydrogenase (Short-subunit alcohol dehydrogenase family)</fullName>
    </submittedName>
</protein>
<dbReference type="EMBL" id="JAAOZC010000003">
    <property type="protein sequence ID" value="NIJ08094.1"/>
    <property type="molecule type" value="Genomic_DNA"/>
</dbReference>
<comment type="caution">
    <text evidence="3">The sequence shown here is derived from an EMBL/GenBank/DDBJ whole genome shotgun (WGS) entry which is preliminary data.</text>
</comment>
<name>A0ABX0TRD9_9SPHN</name>
<gene>
    <name evidence="3" type="ORF">FHS31_001704</name>
</gene>